<proteinExistence type="predicted"/>
<organism evidence="2 3">
    <name type="scientific">Puccinia striiformis</name>
    <dbReference type="NCBI Taxonomy" id="27350"/>
    <lineage>
        <taxon>Eukaryota</taxon>
        <taxon>Fungi</taxon>
        <taxon>Dikarya</taxon>
        <taxon>Basidiomycota</taxon>
        <taxon>Pucciniomycotina</taxon>
        <taxon>Pucciniomycetes</taxon>
        <taxon>Pucciniales</taxon>
        <taxon>Pucciniaceae</taxon>
        <taxon>Puccinia</taxon>
    </lineage>
</organism>
<reference evidence="2" key="1">
    <citation type="submission" date="2017-12" db="EMBL/GenBank/DDBJ databases">
        <title>Gene loss provides genomic basis for host adaptation in cereal stripe rust fungi.</title>
        <authorList>
            <person name="Xia C."/>
        </authorList>
    </citation>
    <scope>NUCLEOTIDE SEQUENCE [LARGE SCALE GENOMIC DNA]</scope>
    <source>
        <strain evidence="2">93-210</strain>
    </source>
</reference>
<sequence length="178" mass="20313">MEEVTGQNSKNEHTKNPRRTRRRRVIKQNREEQEKSEKEPRKRRKTNGTHKKKKLKGLSKKDKEETQKTIASCERQKSSRLTAACQAPLAQLEDIVKKALSTAEQPSCNPSTHTFNPSTTELTKKNGKKREQISQPPTSPIKDFSSDDEHNDQLPSLDQINALQPSNNEKQRKEGMAG</sequence>
<feature type="region of interest" description="Disordered" evidence="1">
    <location>
        <begin position="100"/>
        <end position="178"/>
    </location>
</feature>
<gene>
    <name evidence="2" type="ORF">PSTT_13883</name>
</gene>
<dbReference type="VEuPathDB" id="FungiDB:PSHT_15138"/>
<feature type="compositionally biased region" description="Basic and acidic residues" evidence="1">
    <location>
        <begin position="169"/>
        <end position="178"/>
    </location>
</feature>
<dbReference type="AlphaFoldDB" id="A0A2S4UPP5"/>
<feature type="region of interest" description="Disordered" evidence="1">
    <location>
        <begin position="1"/>
        <end position="81"/>
    </location>
</feature>
<evidence type="ECO:0000256" key="1">
    <source>
        <dbReference type="SAM" id="MobiDB-lite"/>
    </source>
</evidence>
<protein>
    <submittedName>
        <fullName evidence="2">Uncharacterized protein</fullName>
    </submittedName>
</protein>
<keyword evidence="3" id="KW-1185">Reference proteome</keyword>
<feature type="compositionally biased region" description="Polar residues" evidence="1">
    <location>
        <begin position="153"/>
        <end position="168"/>
    </location>
</feature>
<comment type="caution">
    <text evidence="2">The sequence shown here is derived from an EMBL/GenBank/DDBJ whole genome shotgun (WGS) entry which is preliminary data.</text>
</comment>
<dbReference type="EMBL" id="PKSL01000204">
    <property type="protein sequence ID" value="POV99273.1"/>
    <property type="molecule type" value="Genomic_DNA"/>
</dbReference>
<dbReference type="Proteomes" id="UP000239156">
    <property type="component" value="Unassembled WGS sequence"/>
</dbReference>
<accession>A0A2S4UPP5</accession>
<dbReference type="VEuPathDB" id="FungiDB:PSTT_13883"/>
<evidence type="ECO:0000313" key="3">
    <source>
        <dbReference type="Proteomes" id="UP000239156"/>
    </source>
</evidence>
<feature type="compositionally biased region" description="Basic residues" evidence="1">
    <location>
        <begin position="16"/>
        <end position="27"/>
    </location>
</feature>
<evidence type="ECO:0000313" key="2">
    <source>
        <dbReference type="EMBL" id="POV99273.1"/>
    </source>
</evidence>
<feature type="compositionally biased region" description="Polar residues" evidence="1">
    <location>
        <begin position="102"/>
        <end position="121"/>
    </location>
</feature>
<feature type="compositionally biased region" description="Basic residues" evidence="1">
    <location>
        <begin position="41"/>
        <end position="58"/>
    </location>
</feature>
<name>A0A2S4UPP5_9BASI</name>
<feature type="compositionally biased region" description="Basic and acidic residues" evidence="1">
    <location>
        <begin position="28"/>
        <end position="40"/>
    </location>
</feature>